<dbReference type="EMBL" id="MDYO01000032">
    <property type="protein sequence ID" value="OQD93421.1"/>
    <property type="molecule type" value="Genomic_DNA"/>
</dbReference>
<dbReference type="STRING" id="60172.A0A1V6QW58"/>
<accession>A0A1V6QW58</accession>
<comment type="caution">
    <text evidence="2">The sequence shown here is derived from an EMBL/GenBank/DDBJ whole genome shotgun (WGS) entry which is preliminary data.</text>
</comment>
<name>A0A1V6QW58_9EURO</name>
<dbReference type="Proteomes" id="UP000191612">
    <property type="component" value="Unassembled WGS sequence"/>
</dbReference>
<keyword evidence="3" id="KW-1185">Reference proteome</keyword>
<evidence type="ECO:0000313" key="3">
    <source>
        <dbReference type="Proteomes" id="UP000191612"/>
    </source>
</evidence>
<protein>
    <submittedName>
        <fullName evidence="2">Uncharacterized protein</fullName>
    </submittedName>
</protein>
<sequence length="233" mass="25370">MSKEVFLFSDDLGAIRRIRGDMAYDPNDEIGAQMAAMSGHSQALHNLGVHIELHLSPGHSGVLGNVAADKMAKKAMYDLFEKTTTAWPTLMHTPTEPVWRPASRGTRRGRGLPSPALPLLCSYHRLNQAHTVRHGEVEDKKLEEDEIASTPAATHAPPPPPTVQQKTQQSLPYPFTSLGQPWGVDVAAPSPKPSPRQPVPVTNTYGVKSHTKPQPSKWQFTATISLNGKAINA</sequence>
<gene>
    <name evidence="2" type="ORF">PENSOL_c032G04283</name>
</gene>
<feature type="compositionally biased region" description="Polar residues" evidence="1">
    <location>
        <begin position="202"/>
        <end position="216"/>
    </location>
</feature>
<proteinExistence type="predicted"/>
<organism evidence="2 3">
    <name type="scientific">Penicillium solitum</name>
    <dbReference type="NCBI Taxonomy" id="60172"/>
    <lineage>
        <taxon>Eukaryota</taxon>
        <taxon>Fungi</taxon>
        <taxon>Dikarya</taxon>
        <taxon>Ascomycota</taxon>
        <taxon>Pezizomycotina</taxon>
        <taxon>Eurotiomycetes</taxon>
        <taxon>Eurotiomycetidae</taxon>
        <taxon>Eurotiales</taxon>
        <taxon>Aspergillaceae</taxon>
        <taxon>Penicillium</taxon>
    </lineage>
</organism>
<reference evidence="3" key="1">
    <citation type="journal article" date="2017" name="Nat. Microbiol.">
        <title>Global analysis of biosynthetic gene clusters reveals vast potential of secondary metabolite production in Penicillium species.</title>
        <authorList>
            <person name="Nielsen J.C."/>
            <person name="Grijseels S."/>
            <person name="Prigent S."/>
            <person name="Ji B."/>
            <person name="Dainat J."/>
            <person name="Nielsen K.F."/>
            <person name="Frisvad J.C."/>
            <person name="Workman M."/>
            <person name="Nielsen J."/>
        </authorList>
    </citation>
    <scope>NUCLEOTIDE SEQUENCE [LARGE SCALE GENOMIC DNA]</scope>
    <source>
        <strain evidence="3">IBT 29525</strain>
    </source>
</reference>
<feature type="region of interest" description="Disordered" evidence="1">
    <location>
        <begin position="142"/>
        <end position="216"/>
    </location>
</feature>
<evidence type="ECO:0000313" key="2">
    <source>
        <dbReference type="EMBL" id="OQD93421.1"/>
    </source>
</evidence>
<dbReference type="AlphaFoldDB" id="A0A1V6QW58"/>
<evidence type="ECO:0000256" key="1">
    <source>
        <dbReference type="SAM" id="MobiDB-lite"/>
    </source>
</evidence>